<dbReference type="Gene3D" id="1.10.357.10">
    <property type="entry name" value="Tetracycline Repressor, domain 2"/>
    <property type="match status" value="1"/>
</dbReference>
<dbReference type="SUPFAM" id="SSF46689">
    <property type="entry name" value="Homeodomain-like"/>
    <property type="match status" value="1"/>
</dbReference>
<dbReference type="Pfam" id="PF00440">
    <property type="entry name" value="TetR_N"/>
    <property type="match status" value="1"/>
</dbReference>
<dbReference type="InterPro" id="IPR050109">
    <property type="entry name" value="HTH-type_TetR-like_transc_reg"/>
</dbReference>
<dbReference type="AlphaFoldDB" id="A0A081FUK5"/>
<dbReference type="PATRIC" id="fig|1232683.4.peg.3812"/>
<dbReference type="STRING" id="1232683.ADIMK_3871"/>
<keyword evidence="1 2" id="KW-0238">DNA-binding</keyword>
<reference evidence="4 5" key="1">
    <citation type="submission" date="2014-04" db="EMBL/GenBank/DDBJ databases">
        <title>Marinobacterium kochiensis sp. nov., isolated from sediment sample collected from Kochi backwaters in Kerala, India.</title>
        <authorList>
            <person name="Singh A."/>
            <person name="Pinnaka A.K."/>
        </authorList>
    </citation>
    <scope>NUCLEOTIDE SEQUENCE [LARGE SCALE GENOMIC DNA]</scope>
    <source>
        <strain evidence="4 5">AK27</strain>
    </source>
</reference>
<dbReference type="RefSeq" id="WP_036191530.1">
    <property type="nucleotide sequence ID" value="NZ_JMQN01000057.1"/>
</dbReference>
<dbReference type="PANTHER" id="PTHR30328:SF54">
    <property type="entry name" value="HTH-TYPE TRANSCRIPTIONAL REPRESSOR SCO4008"/>
    <property type="match status" value="1"/>
</dbReference>
<sequence length="209" mass="23514">MSRISEHNRELIIQAASEIFADQGYAATKIIDIAKRAGLPKPNIYYYFKSKENLYRSVIESVIDPLLQAAQPFYENGDPATVLAQYIRAKIKVSQQHPHASKVFASEIMHGAPHLPEDIAEKMMEQTLQSSSKIQDWIDQGLMDPVDPHHLLFTLWASTQTYADFDWQISKVTGKEKMSQSDYDLAAEQLTQMILKGCGVQRSKAAKAG</sequence>
<dbReference type="EMBL" id="JMQN01000057">
    <property type="protein sequence ID" value="KEA62210.1"/>
    <property type="molecule type" value="Genomic_DNA"/>
</dbReference>
<dbReference type="GO" id="GO:0003677">
    <property type="term" value="F:DNA binding"/>
    <property type="evidence" value="ECO:0007669"/>
    <property type="project" value="UniProtKB-UniRule"/>
</dbReference>
<dbReference type="InterPro" id="IPR001647">
    <property type="entry name" value="HTH_TetR"/>
</dbReference>
<evidence type="ECO:0000313" key="5">
    <source>
        <dbReference type="Proteomes" id="UP000028252"/>
    </source>
</evidence>
<name>A0A081FUK5_9GAMM</name>
<dbReference type="InterPro" id="IPR036271">
    <property type="entry name" value="Tet_transcr_reg_TetR-rel_C_sf"/>
</dbReference>
<dbReference type="GO" id="GO:0045892">
    <property type="term" value="P:negative regulation of DNA-templated transcription"/>
    <property type="evidence" value="ECO:0007669"/>
    <property type="project" value="InterPro"/>
</dbReference>
<dbReference type="SUPFAM" id="SSF48498">
    <property type="entry name" value="Tetracyclin repressor-like, C-terminal domain"/>
    <property type="match status" value="1"/>
</dbReference>
<keyword evidence="5" id="KW-1185">Reference proteome</keyword>
<dbReference type="PROSITE" id="PS50977">
    <property type="entry name" value="HTH_TETR_2"/>
    <property type="match status" value="1"/>
</dbReference>
<dbReference type="Pfam" id="PF08362">
    <property type="entry name" value="TetR_C_3"/>
    <property type="match status" value="1"/>
</dbReference>
<dbReference type="PRINTS" id="PR00455">
    <property type="entry name" value="HTHTETR"/>
</dbReference>
<evidence type="ECO:0000313" key="4">
    <source>
        <dbReference type="EMBL" id="KEA62210.1"/>
    </source>
</evidence>
<dbReference type="Proteomes" id="UP000028252">
    <property type="component" value="Unassembled WGS sequence"/>
</dbReference>
<accession>A0A081FUK5</accession>
<dbReference type="OrthoDB" id="6860332at2"/>
<dbReference type="eggNOG" id="COG1309">
    <property type="taxonomic scope" value="Bacteria"/>
</dbReference>
<feature type="DNA-binding region" description="H-T-H motif" evidence="2">
    <location>
        <begin position="29"/>
        <end position="48"/>
    </location>
</feature>
<evidence type="ECO:0000256" key="2">
    <source>
        <dbReference type="PROSITE-ProRule" id="PRU00335"/>
    </source>
</evidence>
<dbReference type="InterPro" id="IPR013573">
    <property type="entry name" value="Tscrpt_reg_YcdC_C"/>
</dbReference>
<feature type="domain" description="HTH tetR-type" evidence="3">
    <location>
        <begin position="6"/>
        <end position="66"/>
    </location>
</feature>
<evidence type="ECO:0000259" key="3">
    <source>
        <dbReference type="PROSITE" id="PS50977"/>
    </source>
</evidence>
<dbReference type="Gene3D" id="1.10.10.60">
    <property type="entry name" value="Homeodomain-like"/>
    <property type="match status" value="1"/>
</dbReference>
<gene>
    <name evidence="4" type="ORF">ADIMK_3871</name>
</gene>
<evidence type="ECO:0000256" key="1">
    <source>
        <dbReference type="ARBA" id="ARBA00023125"/>
    </source>
</evidence>
<dbReference type="InterPro" id="IPR009057">
    <property type="entry name" value="Homeodomain-like_sf"/>
</dbReference>
<dbReference type="PANTHER" id="PTHR30328">
    <property type="entry name" value="TRANSCRIPTIONAL REPRESSOR"/>
    <property type="match status" value="1"/>
</dbReference>
<organism evidence="4 5">
    <name type="scientific">Marinobacterium lacunae</name>
    <dbReference type="NCBI Taxonomy" id="1232683"/>
    <lineage>
        <taxon>Bacteria</taxon>
        <taxon>Pseudomonadati</taxon>
        <taxon>Pseudomonadota</taxon>
        <taxon>Gammaproteobacteria</taxon>
        <taxon>Oceanospirillales</taxon>
        <taxon>Oceanospirillaceae</taxon>
        <taxon>Marinobacterium</taxon>
    </lineage>
</organism>
<protein>
    <submittedName>
        <fullName evidence="4">Transcriptional regulator, TetR family</fullName>
    </submittedName>
</protein>
<comment type="caution">
    <text evidence="4">The sequence shown here is derived from an EMBL/GenBank/DDBJ whole genome shotgun (WGS) entry which is preliminary data.</text>
</comment>
<proteinExistence type="predicted"/>